<proteinExistence type="predicted"/>
<feature type="region of interest" description="Disordered" evidence="6">
    <location>
        <begin position="22"/>
        <end position="41"/>
    </location>
</feature>
<evidence type="ECO:0000256" key="6">
    <source>
        <dbReference type="SAM" id="MobiDB-lite"/>
    </source>
</evidence>
<feature type="region of interest" description="Disordered" evidence="6">
    <location>
        <begin position="59"/>
        <end position="145"/>
    </location>
</feature>
<dbReference type="GO" id="GO:0000976">
    <property type="term" value="F:transcription cis-regulatory region binding"/>
    <property type="evidence" value="ECO:0000318"/>
    <property type="project" value="GO_Central"/>
</dbReference>
<dbReference type="GO" id="GO:0003700">
    <property type="term" value="F:DNA-binding transcription factor activity"/>
    <property type="evidence" value="ECO:0000318"/>
    <property type="project" value="GO_Central"/>
</dbReference>
<feature type="compositionally biased region" description="Low complexity" evidence="6">
    <location>
        <begin position="307"/>
        <end position="318"/>
    </location>
</feature>
<reference evidence="9" key="1">
    <citation type="journal article" date="2016" name="Nature">
        <title>The genome of the seagrass Zostera marina reveals angiosperm adaptation to the sea.</title>
        <authorList>
            <person name="Olsen J.L."/>
            <person name="Rouze P."/>
            <person name="Verhelst B."/>
            <person name="Lin Y.-C."/>
            <person name="Bayer T."/>
            <person name="Collen J."/>
            <person name="Dattolo E."/>
            <person name="De Paoli E."/>
            <person name="Dittami S."/>
            <person name="Maumus F."/>
            <person name="Michel G."/>
            <person name="Kersting A."/>
            <person name="Lauritano C."/>
            <person name="Lohaus R."/>
            <person name="Toepel M."/>
            <person name="Tonon T."/>
            <person name="Vanneste K."/>
            <person name="Amirebrahimi M."/>
            <person name="Brakel J."/>
            <person name="Bostroem C."/>
            <person name="Chovatia M."/>
            <person name="Grimwood J."/>
            <person name="Jenkins J.W."/>
            <person name="Jueterbock A."/>
            <person name="Mraz A."/>
            <person name="Stam W.T."/>
            <person name="Tice H."/>
            <person name="Bornberg-Bauer E."/>
            <person name="Green P.J."/>
            <person name="Pearson G.A."/>
            <person name="Procaccini G."/>
            <person name="Duarte C.M."/>
            <person name="Schmutz J."/>
            <person name="Reusch T.B.H."/>
            <person name="Van de Peer Y."/>
        </authorList>
    </citation>
    <scope>NUCLEOTIDE SEQUENCE [LARGE SCALE GENOMIC DNA]</scope>
    <source>
        <strain evidence="9">cv. Finnish</strain>
    </source>
</reference>
<feature type="compositionally biased region" description="Gly residues" evidence="6">
    <location>
        <begin position="24"/>
        <end position="35"/>
    </location>
</feature>
<feature type="domain" description="WRKY" evidence="7">
    <location>
        <begin position="155"/>
        <end position="220"/>
    </location>
</feature>
<evidence type="ECO:0000256" key="4">
    <source>
        <dbReference type="ARBA" id="ARBA00023163"/>
    </source>
</evidence>
<dbReference type="InterPro" id="IPR044810">
    <property type="entry name" value="WRKY_plant"/>
</dbReference>
<feature type="compositionally biased region" description="Basic residues" evidence="6">
    <location>
        <begin position="130"/>
        <end position="142"/>
    </location>
</feature>
<dbReference type="Proteomes" id="UP000036987">
    <property type="component" value="Unassembled WGS sequence"/>
</dbReference>
<dbReference type="Pfam" id="PF03106">
    <property type="entry name" value="WRKY"/>
    <property type="match status" value="1"/>
</dbReference>
<dbReference type="STRING" id="29655.A0A0K9P5M3"/>
<comment type="subcellular location">
    <subcellularLocation>
        <location evidence="1">Nucleus</location>
    </subcellularLocation>
</comment>
<dbReference type="PANTHER" id="PTHR31221">
    <property type="entry name" value="WRKY TRANSCRIPTION FACTOR PROTEIN 1-RELATED"/>
    <property type="match status" value="1"/>
</dbReference>
<dbReference type="AlphaFoldDB" id="A0A0K9P5M3"/>
<evidence type="ECO:0000256" key="1">
    <source>
        <dbReference type="ARBA" id="ARBA00004123"/>
    </source>
</evidence>
<protein>
    <recommendedName>
        <fullName evidence="7">WRKY domain-containing protein</fullName>
    </recommendedName>
</protein>
<evidence type="ECO:0000259" key="7">
    <source>
        <dbReference type="PROSITE" id="PS50811"/>
    </source>
</evidence>
<evidence type="ECO:0000256" key="2">
    <source>
        <dbReference type="ARBA" id="ARBA00023015"/>
    </source>
</evidence>
<dbReference type="PANTHER" id="PTHR31221:SF334">
    <property type="entry name" value="WRKY TRANSCRIPTION FACTOR 57-RELATED"/>
    <property type="match status" value="1"/>
</dbReference>
<evidence type="ECO:0000313" key="8">
    <source>
        <dbReference type="EMBL" id="KMZ63522.1"/>
    </source>
</evidence>
<organism evidence="8 9">
    <name type="scientific">Zostera marina</name>
    <name type="common">Eelgrass</name>
    <dbReference type="NCBI Taxonomy" id="29655"/>
    <lineage>
        <taxon>Eukaryota</taxon>
        <taxon>Viridiplantae</taxon>
        <taxon>Streptophyta</taxon>
        <taxon>Embryophyta</taxon>
        <taxon>Tracheophyta</taxon>
        <taxon>Spermatophyta</taxon>
        <taxon>Magnoliopsida</taxon>
        <taxon>Liliopsida</taxon>
        <taxon>Zosteraceae</taxon>
        <taxon>Zostera</taxon>
    </lineage>
</organism>
<dbReference type="InterPro" id="IPR003657">
    <property type="entry name" value="WRKY_dom"/>
</dbReference>
<evidence type="ECO:0000313" key="9">
    <source>
        <dbReference type="Proteomes" id="UP000036987"/>
    </source>
</evidence>
<feature type="compositionally biased region" description="Low complexity" evidence="6">
    <location>
        <begin position="84"/>
        <end position="97"/>
    </location>
</feature>
<evidence type="ECO:0000256" key="3">
    <source>
        <dbReference type="ARBA" id="ARBA00023125"/>
    </source>
</evidence>
<dbReference type="EMBL" id="LFYR01001217">
    <property type="protein sequence ID" value="KMZ63522.1"/>
    <property type="molecule type" value="Genomic_DNA"/>
</dbReference>
<keyword evidence="2" id="KW-0805">Transcription regulation</keyword>
<feature type="region of interest" description="Disordered" evidence="6">
    <location>
        <begin position="307"/>
        <end position="346"/>
    </location>
</feature>
<dbReference type="InterPro" id="IPR036576">
    <property type="entry name" value="WRKY_dom_sf"/>
</dbReference>
<evidence type="ECO:0000256" key="5">
    <source>
        <dbReference type="ARBA" id="ARBA00023242"/>
    </source>
</evidence>
<sequence>MMMAKRDEVELENREKIQITGSSFVGGIGGGGPGERGFLDEVDSKSSFLDLLRCGGSEAQVQQPLVSSHAPPARPVVASPPPDSTSVSSSSVEASGSTTCADQAKSAVTDEDEEEEDEDGGGKNNTLKRTAAKMKSKKVQKKREREPRFAFMTKSEVDHLEDGYRWRKYGQKAVKNSPFPRSYYRCTNLMCGVKKRVERSSSDPTIVVTTYEGQHTHANPAVSRGGQAICAASLSSPFSSSAPLLNPTQQFHYPYSLLPHHNQLDTPLYSPMTVPLPQMDDFTWFDSTADTTFDAIAGANYDPVSNYNNNDDNNNNNYTHGSLLGGDDGLLQDLVPSDVRREDRKV</sequence>
<accession>A0A0K9P5M3</accession>
<keyword evidence="9" id="KW-1185">Reference proteome</keyword>
<keyword evidence="4" id="KW-0804">Transcription</keyword>
<dbReference type="FunFam" id="2.20.25.80:FF:000003">
    <property type="entry name" value="WRKY transcription factor 57"/>
    <property type="match status" value="1"/>
</dbReference>
<name>A0A0K9P5M3_ZOSMR</name>
<dbReference type="SUPFAM" id="SSF118290">
    <property type="entry name" value="WRKY DNA-binding domain"/>
    <property type="match status" value="1"/>
</dbReference>
<dbReference type="SMART" id="SM00774">
    <property type="entry name" value="WRKY"/>
    <property type="match status" value="1"/>
</dbReference>
<dbReference type="GO" id="GO:0005634">
    <property type="term" value="C:nucleus"/>
    <property type="evidence" value="ECO:0000318"/>
    <property type="project" value="GO_Central"/>
</dbReference>
<feature type="compositionally biased region" description="Pro residues" evidence="6">
    <location>
        <begin position="72"/>
        <end position="83"/>
    </location>
</feature>
<dbReference type="OrthoDB" id="1915472at2759"/>
<dbReference type="Gene3D" id="2.20.25.80">
    <property type="entry name" value="WRKY domain"/>
    <property type="match status" value="1"/>
</dbReference>
<dbReference type="GO" id="GO:0006355">
    <property type="term" value="P:regulation of DNA-templated transcription"/>
    <property type="evidence" value="ECO:0000318"/>
    <property type="project" value="GO_Central"/>
</dbReference>
<feature type="compositionally biased region" description="Acidic residues" evidence="6">
    <location>
        <begin position="109"/>
        <end position="119"/>
    </location>
</feature>
<dbReference type="PROSITE" id="PS50811">
    <property type="entry name" value="WRKY"/>
    <property type="match status" value="1"/>
</dbReference>
<keyword evidence="3" id="KW-0238">DNA-binding</keyword>
<gene>
    <name evidence="8" type="ORF">ZOSMA_400G00040</name>
</gene>
<dbReference type="OMA" id="QHTHANP"/>
<comment type="caution">
    <text evidence="8">The sequence shown here is derived from an EMBL/GenBank/DDBJ whole genome shotgun (WGS) entry which is preliminary data.</text>
</comment>
<keyword evidence="5" id="KW-0539">Nucleus</keyword>